<dbReference type="SMART" id="SM00389">
    <property type="entry name" value="HOX"/>
    <property type="match status" value="1"/>
</dbReference>
<dbReference type="Gene3D" id="1.10.10.60">
    <property type="entry name" value="Homeodomain-like"/>
    <property type="match status" value="1"/>
</dbReference>
<dbReference type="InParanoid" id="A0A7M7J6M2"/>
<evidence type="ECO:0000313" key="9">
    <source>
        <dbReference type="EnsemblMetazoa" id="XP_022643806"/>
    </source>
</evidence>
<dbReference type="EnsemblMetazoa" id="XM_022788071">
    <property type="protein sequence ID" value="XP_022643806"/>
    <property type="gene ID" value="LOC111243050"/>
</dbReference>
<evidence type="ECO:0000259" key="8">
    <source>
        <dbReference type="PROSITE" id="PS50071"/>
    </source>
</evidence>
<evidence type="ECO:0000256" key="2">
    <source>
        <dbReference type="ARBA" id="ARBA00023125"/>
    </source>
</evidence>
<dbReference type="InterPro" id="IPR017970">
    <property type="entry name" value="Homeobox_CS"/>
</dbReference>
<keyword evidence="3 5" id="KW-0371">Homeobox</keyword>
<dbReference type="PANTHER" id="PTHR24329">
    <property type="entry name" value="HOMEOBOX PROTEIN ARISTALESS"/>
    <property type="match status" value="1"/>
</dbReference>
<dbReference type="PROSITE" id="PS50071">
    <property type="entry name" value="HOMEOBOX_2"/>
    <property type="match status" value="1"/>
</dbReference>
<dbReference type="CDD" id="cd00086">
    <property type="entry name" value="homeodomain"/>
    <property type="match status" value="1"/>
</dbReference>
<keyword evidence="10" id="KW-1185">Reference proteome</keyword>
<feature type="DNA-binding region" description="Homeobox" evidence="5">
    <location>
        <begin position="191"/>
        <end position="250"/>
    </location>
</feature>
<dbReference type="InterPro" id="IPR001356">
    <property type="entry name" value="HD"/>
</dbReference>
<dbReference type="GeneID" id="111243050"/>
<keyword evidence="4 5" id="KW-0539">Nucleus</keyword>
<evidence type="ECO:0000256" key="3">
    <source>
        <dbReference type="ARBA" id="ARBA00023155"/>
    </source>
</evidence>
<keyword evidence="2 5" id="KW-0238">DNA-binding</keyword>
<dbReference type="OrthoDB" id="6159439at2759"/>
<dbReference type="InterPro" id="IPR009057">
    <property type="entry name" value="Homeodomain-like_sf"/>
</dbReference>
<dbReference type="InterPro" id="IPR050649">
    <property type="entry name" value="Paired_Homeobox_TFs"/>
</dbReference>
<dbReference type="Proteomes" id="UP000594260">
    <property type="component" value="Unplaced"/>
</dbReference>
<dbReference type="GO" id="GO:0000981">
    <property type="term" value="F:DNA-binding transcription factor activity, RNA polymerase II-specific"/>
    <property type="evidence" value="ECO:0007669"/>
    <property type="project" value="InterPro"/>
</dbReference>
<dbReference type="GO" id="GO:0005634">
    <property type="term" value="C:nucleus"/>
    <property type="evidence" value="ECO:0007669"/>
    <property type="project" value="UniProtKB-SubCell"/>
</dbReference>
<feature type="region of interest" description="Disordered" evidence="7">
    <location>
        <begin position="248"/>
        <end position="278"/>
    </location>
</feature>
<evidence type="ECO:0000256" key="4">
    <source>
        <dbReference type="ARBA" id="ARBA00023242"/>
    </source>
</evidence>
<evidence type="ECO:0000256" key="1">
    <source>
        <dbReference type="ARBA" id="ARBA00004123"/>
    </source>
</evidence>
<feature type="region of interest" description="Disordered" evidence="7">
    <location>
        <begin position="47"/>
        <end position="106"/>
    </location>
</feature>
<sequence length="387" mass="41295">MMDYSYLNQAAQAAFDANCGGALDHQLCSVPYGSQLDGASYGVPSPSAMPRYTSPPARGFSASPPINPPLTGAPGLFPPTKRQDSPIPSQGTSSPSPNPTAPHVFSSGMGLQGGARGVFPFPVSATDTDVWPRTCGDRLAEWSPDRDRQGRQVAWFGQAAAAATAALPYKVYSSPTVHTHGDGVLSEKRKQRRIRTTFTSAQLRELERAFQETHYPDIYTREEIAMKTDLTEARVQVWFQNRRAKFRKQERLNQQKGAGGGGSDGMPPSPISTTVADSTTNNNCQAVGLGVAAPVNGVGIGKECKEKNNMQQLMQQQHSPDSNKSNMTSHNGGKMGADSPCGSLSGSKWGCAGSPVPYPTSAYHGMTNQTSNAVDTKPPLLTSSQIF</sequence>
<feature type="compositionally biased region" description="Polar residues" evidence="7">
    <location>
        <begin position="312"/>
        <end position="331"/>
    </location>
</feature>
<name>A0A7M7J6M2_VARDE</name>
<reference evidence="9" key="1">
    <citation type="submission" date="2021-01" db="UniProtKB">
        <authorList>
            <consortium name="EnsemblMetazoa"/>
        </authorList>
    </citation>
    <scope>IDENTIFICATION</scope>
</reference>
<dbReference type="Pfam" id="PF00046">
    <property type="entry name" value="Homeodomain"/>
    <property type="match status" value="1"/>
</dbReference>
<dbReference type="SUPFAM" id="SSF46689">
    <property type="entry name" value="Homeodomain-like"/>
    <property type="match status" value="1"/>
</dbReference>
<dbReference type="GO" id="GO:0000977">
    <property type="term" value="F:RNA polymerase II transcription regulatory region sequence-specific DNA binding"/>
    <property type="evidence" value="ECO:0007669"/>
    <property type="project" value="TreeGrafter"/>
</dbReference>
<comment type="subcellular location">
    <subcellularLocation>
        <location evidence="1 5 6">Nucleus</location>
    </subcellularLocation>
</comment>
<protein>
    <recommendedName>
        <fullName evidence="8">Homeobox domain-containing protein</fullName>
    </recommendedName>
</protein>
<accession>A0A7M7J6M2</accession>
<organism evidence="9 10">
    <name type="scientific">Varroa destructor</name>
    <name type="common">Honeybee mite</name>
    <dbReference type="NCBI Taxonomy" id="109461"/>
    <lineage>
        <taxon>Eukaryota</taxon>
        <taxon>Metazoa</taxon>
        <taxon>Ecdysozoa</taxon>
        <taxon>Arthropoda</taxon>
        <taxon>Chelicerata</taxon>
        <taxon>Arachnida</taxon>
        <taxon>Acari</taxon>
        <taxon>Parasitiformes</taxon>
        <taxon>Mesostigmata</taxon>
        <taxon>Gamasina</taxon>
        <taxon>Dermanyssoidea</taxon>
        <taxon>Varroidae</taxon>
        <taxon>Varroa</taxon>
    </lineage>
</organism>
<dbReference type="PROSITE" id="PS00027">
    <property type="entry name" value="HOMEOBOX_1"/>
    <property type="match status" value="1"/>
</dbReference>
<dbReference type="OMA" id="QLSPPKW"/>
<evidence type="ECO:0000256" key="6">
    <source>
        <dbReference type="RuleBase" id="RU000682"/>
    </source>
</evidence>
<evidence type="ECO:0000256" key="7">
    <source>
        <dbReference type="SAM" id="MobiDB-lite"/>
    </source>
</evidence>
<feature type="compositionally biased region" description="Polar residues" evidence="7">
    <location>
        <begin position="86"/>
        <end position="95"/>
    </location>
</feature>
<dbReference type="RefSeq" id="XP_022643806.1">
    <property type="nucleotide sequence ID" value="XM_022788071.1"/>
</dbReference>
<dbReference type="AlphaFoldDB" id="A0A7M7J6M2"/>
<feature type="region of interest" description="Disordered" evidence="7">
    <location>
        <begin position="312"/>
        <end position="341"/>
    </location>
</feature>
<proteinExistence type="predicted"/>
<dbReference type="KEGG" id="vde:111243050"/>
<dbReference type="FunFam" id="1.10.10.60:FF:000182">
    <property type="entry name" value="Paired like homeobox 2B"/>
    <property type="match status" value="1"/>
</dbReference>
<dbReference type="PANTHER" id="PTHR24329:SF543">
    <property type="entry name" value="FI01017P-RELATED"/>
    <property type="match status" value="1"/>
</dbReference>
<evidence type="ECO:0000313" key="10">
    <source>
        <dbReference type="Proteomes" id="UP000594260"/>
    </source>
</evidence>
<evidence type="ECO:0000256" key="5">
    <source>
        <dbReference type="PROSITE-ProRule" id="PRU00108"/>
    </source>
</evidence>
<feature type="domain" description="Homeobox" evidence="8">
    <location>
        <begin position="189"/>
        <end position="249"/>
    </location>
</feature>